<name>A0A2S5R787_9PROT</name>
<keyword evidence="3" id="KW-1185">Reference proteome</keyword>
<reference evidence="2 3" key="1">
    <citation type="submission" date="2017-11" db="EMBL/GenBank/DDBJ databases">
        <title>Comparative genomic analysis of Holospora spp., intranuclear symbionts of paramecia.</title>
        <authorList>
            <person name="Garushyants S.K."/>
            <person name="Beliavskaya A."/>
            <person name="Malko D.B."/>
            <person name="Logacheva M.D."/>
            <person name="Rautian M.S."/>
            <person name="Gelfand M.S."/>
        </authorList>
    </citation>
    <scope>NUCLEOTIDE SEQUENCE [LARGE SCALE GENOMIC DNA]</scope>
    <source>
        <strain evidence="3">02AZ16</strain>
    </source>
</reference>
<dbReference type="AlphaFoldDB" id="A0A2S5R787"/>
<protein>
    <submittedName>
        <fullName evidence="2">Uncharacterized protein</fullName>
    </submittedName>
</protein>
<evidence type="ECO:0000256" key="1">
    <source>
        <dbReference type="SAM" id="Coils"/>
    </source>
</evidence>
<dbReference type="EMBL" id="PHHC01000131">
    <property type="protein sequence ID" value="PPE03188.1"/>
    <property type="molecule type" value="Genomic_DNA"/>
</dbReference>
<sequence>MKITIASFILSGLLFTNDKGYCFTEDDLKKYFASQISTPGKLNVQHLEQYSKKIVSNPNYDDFKTIAPLLYAFSRSIPDLPLSQCFKKLSSILCKKSEESKETPAYKTCISIMQNISDHWAREELEQAKLLEKKLKEEKLLNETLEKQKLLAKRVQEARALEIEQKLKEVRRLEIEQKLKEQELLKKRRTAITKIPDQFKI</sequence>
<accession>A0A2S5R787</accession>
<gene>
    <name evidence="2" type="ORF">HCUR_01366</name>
</gene>
<keyword evidence="1" id="KW-0175">Coiled coil</keyword>
<feature type="coiled-coil region" evidence="1">
    <location>
        <begin position="121"/>
        <end position="183"/>
    </location>
</feature>
<evidence type="ECO:0000313" key="2">
    <source>
        <dbReference type="EMBL" id="PPE03188.1"/>
    </source>
</evidence>
<organism evidence="2 3">
    <name type="scientific">Holospora curviuscula</name>
    <dbReference type="NCBI Taxonomy" id="1082868"/>
    <lineage>
        <taxon>Bacteria</taxon>
        <taxon>Pseudomonadati</taxon>
        <taxon>Pseudomonadota</taxon>
        <taxon>Alphaproteobacteria</taxon>
        <taxon>Holosporales</taxon>
        <taxon>Holosporaceae</taxon>
        <taxon>Holospora</taxon>
    </lineage>
</organism>
<evidence type="ECO:0000313" key="3">
    <source>
        <dbReference type="Proteomes" id="UP000239425"/>
    </source>
</evidence>
<dbReference type="RefSeq" id="WP_104207283.1">
    <property type="nucleotide sequence ID" value="NZ_PHHC01000131.1"/>
</dbReference>
<proteinExistence type="predicted"/>
<comment type="caution">
    <text evidence="2">The sequence shown here is derived from an EMBL/GenBank/DDBJ whole genome shotgun (WGS) entry which is preliminary data.</text>
</comment>
<dbReference type="Proteomes" id="UP000239425">
    <property type="component" value="Unassembled WGS sequence"/>
</dbReference>